<protein>
    <submittedName>
        <fullName evidence="2">Uncharacterized protein</fullName>
    </submittedName>
</protein>
<keyword evidence="3" id="KW-1185">Reference proteome</keyword>
<dbReference type="RefSeq" id="WP_086997377.1">
    <property type="nucleotide sequence ID" value="NZ_FUHW01000025.1"/>
</dbReference>
<dbReference type="Gene3D" id="1.25.40.10">
    <property type="entry name" value="Tetratricopeptide repeat domain"/>
    <property type="match status" value="1"/>
</dbReference>
<dbReference type="AlphaFoldDB" id="A0A1R4G046"/>
<organism evidence="2 3">
    <name type="scientific">Arthrobacter rhombi</name>
    <dbReference type="NCBI Taxonomy" id="71253"/>
    <lineage>
        <taxon>Bacteria</taxon>
        <taxon>Bacillati</taxon>
        <taxon>Actinomycetota</taxon>
        <taxon>Actinomycetes</taxon>
        <taxon>Micrococcales</taxon>
        <taxon>Micrococcaceae</taxon>
        <taxon>Arthrobacter</taxon>
    </lineage>
</organism>
<name>A0A1R4G046_9MICC</name>
<gene>
    <name evidence="2" type="ORF">FM101_06925</name>
</gene>
<dbReference type="SUPFAM" id="SSF48452">
    <property type="entry name" value="TPR-like"/>
    <property type="match status" value="1"/>
</dbReference>
<dbReference type="InterPro" id="IPR011990">
    <property type="entry name" value="TPR-like_helical_dom_sf"/>
</dbReference>
<dbReference type="Proteomes" id="UP000195913">
    <property type="component" value="Unassembled WGS sequence"/>
</dbReference>
<evidence type="ECO:0000256" key="1">
    <source>
        <dbReference type="SAM" id="Phobius"/>
    </source>
</evidence>
<proteinExistence type="predicted"/>
<sequence>MKTKLWVGGILLLFVLYLFAAFSSAVTLIESPEPLAKGIGIAALLIPLLGVWILIREVLFGARSQRMAGILQSEGLLPEDNLPRTPAGRIIKKSADEDFVQYQEEAEQHPESWRSMHRLALAYDASGDRRRAREMMRRAIDLFQASSDAKATTGH</sequence>
<evidence type="ECO:0000313" key="2">
    <source>
        <dbReference type="EMBL" id="SJM61610.1"/>
    </source>
</evidence>
<feature type="transmembrane region" description="Helical" evidence="1">
    <location>
        <begin position="35"/>
        <end position="55"/>
    </location>
</feature>
<dbReference type="EMBL" id="FUHW01000025">
    <property type="protein sequence ID" value="SJM61610.1"/>
    <property type="molecule type" value="Genomic_DNA"/>
</dbReference>
<keyword evidence="1" id="KW-1133">Transmembrane helix</keyword>
<accession>A0A1R4G046</accession>
<keyword evidence="1" id="KW-0472">Membrane</keyword>
<evidence type="ECO:0000313" key="3">
    <source>
        <dbReference type="Proteomes" id="UP000195913"/>
    </source>
</evidence>
<reference evidence="2 3" key="1">
    <citation type="submission" date="2017-02" db="EMBL/GenBank/DDBJ databases">
        <authorList>
            <person name="Peterson S.W."/>
        </authorList>
    </citation>
    <scope>NUCLEOTIDE SEQUENCE [LARGE SCALE GENOMIC DNA]</scope>
    <source>
        <strain evidence="2 3">B Ar 00.02</strain>
    </source>
</reference>
<keyword evidence="1" id="KW-0812">Transmembrane</keyword>